<evidence type="ECO:0000259" key="2">
    <source>
        <dbReference type="Pfam" id="PF24801"/>
    </source>
</evidence>
<dbReference type="KEGG" id="vg:18502983"/>
<dbReference type="GeneID" id="18502983"/>
<dbReference type="PANTHER" id="PTHR36251:SF2">
    <property type="entry name" value="GIFSY-2 PROPHAGE HOST SPECIFICITY PROTEIN J, PHAGE LAMBDA"/>
    <property type="match status" value="1"/>
</dbReference>
<dbReference type="PANTHER" id="PTHR36251">
    <property type="entry name" value="FELS-1 PROPHAGE HOST SPECIFICITY PROTEIN-RELATED"/>
    <property type="match status" value="1"/>
</dbReference>
<dbReference type="Pfam" id="PF13550">
    <property type="entry name" value="Phage-tail_3"/>
    <property type="match status" value="1"/>
</dbReference>
<protein>
    <submittedName>
        <fullName evidence="3">Putative tail component</fullName>
    </submittedName>
</protein>
<sequence>MKIRVPSLVKTNKKNGDMHGSTVEVAFDIKTSSGSYVQVGTMIIEGKTTSPYERAKRLTLPAGGAPWSLRVRRLTDDNESQYLQNDTYLSSFTIVHDAKLSYPDTAYLAWTIDAQAFGENTPSRVALVKGLITDVPVNYNPETRVYTGLWNGTFKKAWHNNPAWVLWDIMTNKRYGLGDLLSASNVDKIGLYTIGQYCDQLVPDGNGGMEPRFAFNGVINTKTDAAKALDAIASSFRGMIYWGAGSVMFTQDAPGTPRKIVTPANVVGQFEYTGSALKARHTSVLVSWNDPNDLGRAAVEVVQRDDLIQTFGFRETEIAAYGATSRGQARRAGEWLLDTEEFETETVTYTAALDHADVRPGDLISVHDPDYVGGRYGGRLVSATLDTVTLDQGVTLQASETYSFATILPDGSMTDWIPIINAPGTNVSVLSLGVDLDAVPINGAMWIITASNVAPRTFRVISNTEKADNLYEITALFHDKNKYARIERGVQLEPPSYILEQTGPLKMPSGLNATEYFKDNGTASVSAVTLSWTAPNDPRITGYDVQVWGVNDVAWSDIIKVSGPSLDQYPTDEGAYKFRVRSTALFLKPTNWIEGNFFLNGPNQQINDVTGFKIANTGANTLLSWTAVTPAAMLDHYEIRFNPSVLGANWNNSSPIVDGIAKTSTQATVSSRVGTYLIKAVSVGGVLSINPALITSEIGGYLDVNVVETLDEDPTFPGLKADVVAVSSSLRLLADVDGNYPAEGYYYFSDDIDLGTISQVNVSIHCAFGSVSSAYVMEDWIPLSSVLTMAVISNDVNVITEYSATQDNPTAVVTRASTGTYFDADGVMKTAAIDVPRYNYNPASLGDMPVLLAEPARTNLLVQAQVFQNAAWTKVNSVVTLNVINGLDGTLTADKMDETAVNDIHYLHQTVSASASLPYTFSVFAGAAERDCILLSLTGAAYIGDAYFDLLNGVILTQNGAIIDAEIQDCGDGFYRCSITADTVPGDTTVTGLVAITQGTTFTYLGEVGKGVYLWGAQIEQGSGPTSYMASGASQVSRAAETIVSQPTWTDWTPFTYGRVLFRAIKFRARLLTTDLQVSPNITELNVVVDVDDRVANGKDVSALAAGSRILFNPAFMAAPSVHIDGQGLSTGDYHRVTNVDETGFDIRFFNSAGTGKAVTFDWIAKGYGYQI</sequence>
<feature type="domain" description="Tip attachment protein J" evidence="1">
    <location>
        <begin position="223"/>
        <end position="380"/>
    </location>
</feature>
<dbReference type="RefSeq" id="YP_009005963.1">
    <property type="nucleotide sequence ID" value="NC_023566.1"/>
</dbReference>
<proteinExistence type="predicted"/>
<gene>
    <name evidence="3" type="ORF">P106B_37</name>
</gene>
<feature type="domain" description="Tip attachment protein J HDII-ins2" evidence="2">
    <location>
        <begin position="2"/>
        <end position="97"/>
    </location>
</feature>
<dbReference type="InterPro" id="IPR032876">
    <property type="entry name" value="J_dom"/>
</dbReference>
<dbReference type="OrthoDB" id="25at10239"/>
<dbReference type="InterPro" id="IPR036116">
    <property type="entry name" value="FN3_sf"/>
</dbReference>
<evidence type="ECO:0000313" key="4">
    <source>
        <dbReference type="Proteomes" id="UP000019367"/>
    </source>
</evidence>
<keyword evidence="4" id="KW-1185">Reference proteome</keyword>
<accession>W6E8G0</accession>
<dbReference type="InterPro" id="IPR053171">
    <property type="entry name" value="Viral_Tip_Attach_Protein"/>
</dbReference>
<dbReference type="EMBL" id="KF977490">
    <property type="protein sequence ID" value="AHJ10720.1"/>
    <property type="molecule type" value="Genomic_DNA"/>
</dbReference>
<evidence type="ECO:0000313" key="3">
    <source>
        <dbReference type="EMBL" id="AHJ10720.1"/>
    </source>
</evidence>
<dbReference type="SUPFAM" id="SSF49265">
    <property type="entry name" value="Fibronectin type III"/>
    <property type="match status" value="1"/>
</dbReference>
<evidence type="ECO:0000259" key="1">
    <source>
        <dbReference type="Pfam" id="PF13550"/>
    </source>
</evidence>
<dbReference type="InterPro" id="IPR055385">
    <property type="entry name" value="GpJ_HDII-ins2"/>
</dbReference>
<name>W6E8G0_9CAUD</name>
<organism evidence="3 4">
    <name type="scientific">Rhizobium phage vB_RglS_P106B</name>
    <dbReference type="NCBI Taxonomy" id="1458697"/>
    <lineage>
        <taxon>Viruses</taxon>
        <taxon>Duplodnaviria</taxon>
        <taxon>Heunggongvirae</taxon>
        <taxon>Uroviricota</taxon>
        <taxon>Caudoviricetes</taxon>
        <taxon>Rigallicvirus</taxon>
        <taxon>Rigallicvirus P106B</taxon>
    </lineage>
</organism>
<dbReference type="Pfam" id="PF24801">
    <property type="entry name" value="FNIII-A_GpJ"/>
    <property type="match status" value="1"/>
</dbReference>
<dbReference type="Proteomes" id="UP000019367">
    <property type="component" value="Segment"/>
</dbReference>
<reference evidence="3 4" key="1">
    <citation type="journal article" date="2015" name="Microbiology">
        <title>Genomic and phenotypic characterization of Rhizobium gallicum phage vB_RglS_P106B.</title>
        <authorList>
            <person name="Halmillawewa A.P."/>
            <person name="Restrepo-Cordoba M."/>
            <person name="Yost C.K."/>
            <person name="Hynes M.F."/>
        </authorList>
    </citation>
    <scope>NUCLEOTIDE SEQUENCE [LARGE SCALE GENOMIC DNA]</scope>
</reference>